<dbReference type="PANTHER" id="PTHR35201:SF4">
    <property type="entry name" value="BETA-PINACENE SYNTHASE-RELATED"/>
    <property type="match status" value="1"/>
</dbReference>
<evidence type="ECO:0000313" key="7">
    <source>
        <dbReference type="EMBL" id="KAE9390857.1"/>
    </source>
</evidence>
<dbReference type="EMBL" id="ML769644">
    <property type="protein sequence ID" value="KAE9390857.1"/>
    <property type="molecule type" value="Genomic_DNA"/>
</dbReference>
<dbReference type="GO" id="GO:0008299">
    <property type="term" value="P:isoprenoid biosynthetic process"/>
    <property type="evidence" value="ECO:0007669"/>
    <property type="project" value="UniProtKB-ARBA"/>
</dbReference>
<evidence type="ECO:0000256" key="6">
    <source>
        <dbReference type="RuleBase" id="RU366034"/>
    </source>
</evidence>
<evidence type="ECO:0000256" key="1">
    <source>
        <dbReference type="ARBA" id="ARBA00001946"/>
    </source>
</evidence>
<dbReference type="OrthoDB" id="6486656at2759"/>
<dbReference type="PANTHER" id="PTHR35201">
    <property type="entry name" value="TERPENE SYNTHASE"/>
    <property type="match status" value="1"/>
</dbReference>
<evidence type="ECO:0000313" key="8">
    <source>
        <dbReference type="Proteomes" id="UP000799118"/>
    </source>
</evidence>
<protein>
    <recommendedName>
        <fullName evidence="6">Terpene synthase</fullName>
        <ecNumber evidence="6">4.2.3.-</ecNumber>
    </recommendedName>
</protein>
<keyword evidence="8" id="KW-1185">Reference proteome</keyword>
<dbReference type="GO" id="GO:0010333">
    <property type="term" value="F:terpene synthase activity"/>
    <property type="evidence" value="ECO:0007669"/>
    <property type="project" value="InterPro"/>
</dbReference>
<keyword evidence="5 6" id="KW-0456">Lyase</keyword>
<proteinExistence type="inferred from homology"/>
<comment type="similarity">
    <text evidence="2 6">Belongs to the terpene synthase family.</text>
</comment>
<gene>
    <name evidence="7" type="ORF">BT96DRAFT_832845</name>
</gene>
<evidence type="ECO:0000256" key="4">
    <source>
        <dbReference type="ARBA" id="ARBA00022842"/>
    </source>
</evidence>
<dbReference type="InterPro" id="IPR008949">
    <property type="entry name" value="Isoprenoid_synthase_dom_sf"/>
</dbReference>
<comment type="cofactor">
    <cofactor evidence="1 6">
        <name>Mg(2+)</name>
        <dbReference type="ChEBI" id="CHEBI:18420"/>
    </cofactor>
</comment>
<accession>A0A6A4H0Y7</accession>
<evidence type="ECO:0000256" key="3">
    <source>
        <dbReference type="ARBA" id="ARBA00022723"/>
    </source>
</evidence>
<keyword evidence="4 6" id="KW-0460">Magnesium</keyword>
<dbReference type="SUPFAM" id="SSF48576">
    <property type="entry name" value="Terpenoid synthases"/>
    <property type="match status" value="1"/>
</dbReference>
<name>A0A6A4H0Y7_9AGAR</name>
<dbReference type="Pfam" id="PF19086">
    <property type="entry name" value="Terpene_syn_C_2"/>
    <property type="match status" value="1"/>
</dbReference>
<dbReference type="Gene3D" id="1.10.600.10">
    <property type="entry name" value="Farnesyl Diphosphate Synthase"/>
    <property type="match status" value="1"/>
</dbReference>
<dbReference type="SFLD" id="SFLDS00005">
    <property type="entry name" value="Isoprenoid_Synthase_Type_I"/>
    <property type="match status" value="1"/>
</dbReference>
<dbReference type="SFLD" id="SFLDG01020">
    <property type="entry name" value="Terpene_Cyclase_Like_2"/>
    <property type="match status" value="1"/>
</dbReference>
<evidence type="ECO:0000256" key="2">
    <source>
        <dbReference type="ARBA" id="ARBA00006333"/>
    </source>
</evidence>
<organism evidence="7 8">
    <name type="scientific">Gymnopus androsaceus JB14</name>
    <dbReference type="NCBI Taxonomy" id="1447944"/>
    <lineage>
        <taxon>Eukaryota</taxon>
        <taxon>Fungi</taxon>
        <taxon>Dikarya</taxon>
        <taxon>Basidiomycota</taxon>
        <taxon>Agaricomycotina</taxon>
        <taxon>Agaricomycetes</taxon>
        <taxon>Agaricomycetidae</taxon>
        <taxon>Agaricales</taxon>
        <taxon>Marasmiineae</taxon>
        <taxon>Omphalotaceae</taxon>
        <taxon>Gymnopus</taxon>
    </lineage>
</organism>
<reference evidence="7" key="1">
    <citation type="journal article" date="2019" name="Environ. Microbiol.">
        <title>Fungal ecological strategies reflected in gene transcription - a case study of two litter decomposers.</title>
        <authorList>
            <person name="Barbi F."/>
            <person name="Kohler A."/>
            <person name="Barry K."/>
            <person name="Baskaran P."/>
            <person name="Daum C."/>
            <person name="Fauchery L."/>
            <person name="Ihrmark K."/>
            <person name="Kuo A."/>
            <person name="LaButti K."/>
            <person name="Lipzen A."/>
            <person name="Morin E."/>
            <person name="Grigoriev I.V."/>
            <person name="Henrissat B."/>
            <person name="Lindahl B."/>
            <person name="Martin F."/>
        </authorList>
    </citation>
    <scope>NUCLEOTIDE SEQUENCE</scope>
    <source>
        <strain evidence="7">JB14</strain>
    </source>
</reference>
<sequence>MPDRILYIPDTLRSWPWPRAINPHYSVCKQESSAWCEGFKAFDAKAQKSFNRCDFNLLASLAFPLLNKAGCRVGCDLMNLFFVIDEHSDVATPELAQKQADIVMDALRNPHMARPSHEWIGGEVTRQFWLNAMKTATPSSQCRFINTFQSYMDSVVQQAKDRDSSLIRDVESYFLVRRDTIGAKPSFTVCELHMNLPDEVIAHPIIAKLSSLCIDALIIGNDLCSYNVEQARGDDGHNLVTIVMKQYNLDPQGAMDWISDLHDDIVDEFLETWRLLPTFGGPIDREIRTYVDGLGNWVRANDSWSFESERYFGKKGLDIMEDRKITLLPKITINGHT</sequence>
<evidence type="ECO:0000256" key="5">
    <source>
        <dbReference type="ARBA" id="ARBA00023239"/>
    </source>
</evidence>
<dbReference type="EC" id="4.2.3.-" evidence="6"/>
<dbReference type="AlphaFoldDB" id="A0A6A4H0Y7"/>
<keyword evidence="3 6" id="KW-0479">Metal-binding</keyword>
<dbReference type="GO" id="GO:0046872">
    <property type="term" value="F:metal ion binding"/>
    <property type="evidence" value="ECO:0007669"/>
    <property type="project" value="UniProtKB-KW"/>
</dbReference>
<dbReference type="InterPro" id="IPR034686">
    <property type="entry name" value="Terpene_cyclase-like_2"/>
</dbReference>
<dbReference type="Proteomes" id="UP000799118">
    <property type="component" value="Unassembled WGS sequence"/>
</dbReference>